<keyword evidence="2" id="KW-1185">Reference proteome</keyword>
<sequence length="32" mass="3387">MIAARHTEIFAIAAPRRGTLPLAGSLLLLICP</sequence>
<dbReference type="EMBL" id="JAOQNS010000003">
    <property type="protein sequence ID" value="MCW2306978.1"/>
    <property type="molecule type" value="Genomic_DNA"/>
</dbReference>
<evidence type="ECO:0000313" key="2">
    <source>
        <dbReference type="Proteomes" id="UP001209755"/>
    </source>
</evidence>
<evidence type="ECO:0000313" key="1">
    <source>
        <dbReference type="EMBL" id="MCW2306978.1"/>
    </source>
</evidence>
<organism evidence="1 2">
    <name type="scientific">Rhodobium gokarnense</name>
    <dbReference type="NCBI Taxonomy" id="364296"/>
    <lineage>
        <taxon>Bacteria</taxon>
        <taxon>Pseudomonadati</taxon>
        <taxon>Pseudomonadota</taxon>
        <taxon>Alphaproteobacteria</taxon>
        <taxon>Hyphomicrobiales</taxon>
        <taxon>Rhodobiaceae</taxon>
        <taxon>Rhodobium</taxon>
    </lineage>
</organism>
<reference evidence="2" key="1">
    <citation type="submission" date="2023-07" db="EMBL/GenBank/DDBJ databases">
        <title>Genome sequencing of Purple Non-Sulfur Bacteria from various extreme environments.</title>
        <authorList>
            <person name="Mayer M."/>
        </authorList>
    </citation>
    <scope>NUCLEOTIDE SEQUENCE [LARGE SCALE GENOMIC DNA]</scope>
    <source>
        <strain evidence="2">DSM 17935</strain>
    </source>
</reference>
<comment type="caution">
    <text evidence="1">The sequence shown here is derived from an EMBL/GenBank/DDBJ whole genome shotgun (WGS) entry which is preliminary data.</text>
</comment>
<dbReference type="Proteomes" id="UP001209755">
    <property type="component" value="Unassembled WGS sequence"/>
</dbReference>
<proteinExistence type="predicted"/>
<accession>A0ABT3H9B0</accession>
<gene>
    <name evidence="1" type="ORF">M2319_001300</name>
</gene>
<name>A0ABT3H9B0_9HYPH</name>
<protein>
    <submittedName>
        <fullName evidence="1">Uncharacterized protein</fullName>
    </submittedName>
</protein>